<feature type="domain" description="SET" evidence="1">
    <location>
        <begin position="121"/>
        <end position="274"/>
    </location>
</feature>
<name>A0A6A6SF61_9PLEO</name>
<organism evidence="2 3">
    <name type="scientific">Massarina eburnea CBS 473.64</name>
    <dbReference type="NCBI Taxonomy" id="1395130"/>
    <lineage>
        <taxon>Eukaryota</taxon>
        <taxon>Fungi</taxon>
        <taxon>Dikarya</taxon>
        <taxon>Ascomycota</taxon>
        <taxon>Pezizomycotina</taxon>
        <taxon>Dothideomycetes</taxon>
        <taxon>Pleosporomycetidae</taxon>
        <taxon>Pleosporales</taxon>
        <taxon>Massarineae</taxon>
        <taxon>Massarinaceae</taxon>
        <taxon>Massarina</taxon>
    </lineage>
</organism>
<dbReference type="OrthoDB" id="265717at2759"/>
<proteinExistence type="predicted"/>
<dbReference type="Gene3D" id="2.170.270.10">
    <property type="entry name" value="SET domain"/>
    <property type="match status" value="1"/>
</dbReference>
<dbReference type="PANTHER" id="PTHR47332:SF6">
    <property type="entry name" value="SET DOMAIN-CONTAINING PROTEIN"/>
    <property type="match status" value="1"/>
</dbReference>
<dbReference type="InterPro" id="IPR011990">
    <property type="entry name" value="TPR-like_helical_dom_sf"/>
</dbReference>
<accession>A0A6A6SF61</accession>
<dbReference type="InterPro" id="IPR053185">
    <property type="entry name" value="SET_domain_protein"/>
</dbReference>
<protein>
    <submittedName>
        <fullName evidence="2">SET domain-containing protein</fullName>
    </submittedName>
</protein>
<dbReference type="CDD" id="cd20071">
    <property type="entry name" value="SET_SMYD"/>
    <property type="match status" value="1"/>
</dbReference>
<evidence type="ECO:0000313" key="2">
    <source>
        <dbReference type="EMBL" id="KAF2645333.1"/>
    </source>
</evidence>
<dbReference type="Pfam" id="PF00856">
    <property type="entry name" value="SET"/>
    <property type="match status" value="1"/>
</dbReference>
<reference evidence="2" key="1">
    <citation type="journal article" date="2020" name="Stud. Mycol.">
        <title>101 Dothideomycetes genomes: a test case for predicting lifestyles and emergence of pathogens.</title>
        <authorList>
            <person name="Haridas S."/>
            <person name="Albert R."/>
            <person name="Binder M."/>
            <person name="Bloem J."/>
            <person name="Labutti K."/>
            <person name="Salamov A."/>
            <person name="Andreopoulos B."/>
            <person name="Baker S."/>
            <person name="Barry K."/>
            <person name="Bills G."/>
            <person name="Bluhm B."/>
            <person name="Cannon C."/>
            <person name="Castanera R."/>
            <person name="Culley D."/>
            <person name="Daum C."/>
            <person name="Ezra D."/>
            <person name="Gonzalez J."/>
            <person name="Henrissat B."/>
            <person name="Kuo A."/>
            <person name="Liang C."/>
            <person name="Lipzen A."/>
            <person name="Lutzoni F."/>
            <person name="Magnuson J."/>
            <person name="Mondo S."/>
            <person name="Nolan M."/>
            <person name="Ohm R."/>
            <person name="Pangilinan J."/>
            <person name="Park H.-J."/>
            <person name="Ramirez L."/>
            <person name="Alfaro M."/>
            <person name="Sun H."/>
            <person name="Tritt A."/>
            <person name="Yoshinaga Y."/>
            <person name="Zwiers L.-H."/>
            <person name="Turgeon B."/>
            <person name="Goodwin S."/>
            <person name="Spatafora J."/>
            <person name="Crous P."/>
            <person name="Grigoriev I."/>
        </authorList>
    </citation>
    <scope>NUCLEOTIDE SEQUENCE</scope>
    <source>
        <strain evidence="2">CBS 473.64</strain>
    </source>
</reference>
<sequence length="412" mass="45746">MKYTIVAALTSAFVIPSEAHSSTLRCALPQPQALLVQDPATCPSTNIRKTNHTEPEPEVKFSDPIWAHAPHCFDGREKQYCTHTTNQFLEGGLSIIATSDAASEASKVFSRARTSQYYIHPDLEVQDIPGKGKGLVAKKELKKGTVVMVDAARIITSSKLPFSVTADQGITLMNSAVHRLPEKDKEMVLDLDKSAGGTGIDDILKTNSFACQFRDGSEGDGEGEGYLCLFPQVSRINHACRPNTNAKFIPATLTMEIKTLRTIPAGEELSISYGRLELLHQERQDLYRDGWHFTCTCSLCSANTYAIAGSDQRRQRFKQLREKLGALTAETFDSQQVIAWEKEVLEISEKEGFETLVGEDLERLAYVYSGLGRRTEAVMWAKRARRNLESWVVVEGGWNLEAERVEGLLGEL</sequence>
<dbReference type="AlphaFoldDB" id="A0A6A6SF61"/>
<dbReference type="EMBL" id="MU006777">
    <property type="protein sequence ID" value="KAF2645333.1"/>
    <property type="molecule type" value="Genomic_DNA"/>
</dbReference>
<dbReference type="Gene3D" id="1.25.40.10">
    <property type="entry name" value="Tetratricopeptide repeat domain"/>
    <property type="match status" value="1"/>
</dbReference>
<dbReference type="PANTHER" id="PTHR47332">
    <property type="entry name" value="SET DOMAIN-CONTAINING PROTEIN 5"/>
    <property type="match status" value="1"/>
</dbReference>
<gene>
    <name evidence="2" type="ORF">P280DRAFT_416937</name>
</gene>
<keyword evidence="3" id="KW-1185">Reference proteome</keyword>
<dbReference type="SMART" id="SM00317">
    <property type="entry name" value="SET"/>
    <property type="match status" value="1"/>
</dbReference>
<dbReference type="InterPro" id="IPR001214">
    <property type="entry name" value="SET_dom"/>
</dbReference>
<evidence type="ECO:0000313" key="3">
    <source>
        <dbReference type="Proteomes" id="UP000799753"/>
    </source>
</evidence>
<feature type="non-terminal residue" evidence="2">
    <location>
        <position position="412"/>
    </location>
</feature>
<dbReference type="PROSITE" id="PS50280">
    <property type="entry name" value="SET"/>
    <property type="match status" value="1"/>
</dbReference>
<dbReference type="InterPro" id="IPR046341">
    <property type="entry name" value="SET_dom_sf"/>
</dbReference>
<evidence type="ECO:0000259" key="1">
    <source>
        <dbReference type="PROSITE" id="PS50280"/>
    </source>
</evidence>
<dbReference type="Proteomes" id="UP000799753">
    <property type="component" value="Unassembled WGS sequence"/>
</dbReference>
<dbReference type="SUPFAM" id="SSF82199">
    <property type="entry name" value="SET domain"/>
    <property type="match status" value="1"/>
</dbReference>